<protein>
    <recommendedName>
        <fullName evidence="3">DUF223 domain-containing protein</fullName>
    </recommendedName>
</protein>
<dbReference type="AlphaFoldDB" id="A0A5N6N996"/>
<sequence>MIEAVCSKKYLIKFQKLLKDGDCFIIRKPSLGDNMSPYKILNHPYKVHLHWGSTVVKCMEFRGTQYGFSFSPFEQFIQNSKSRIIYVTLWDSYADKFSEYMADKEPGRPYVSTTYFATNLFINSDIDDTNQFKSKLHCNDQQTTSSSYRVIGSSLVTLVEDDFLSKTALNTVIEVNDIAEVLCEHDDEGNYEENQIFECNNDQCSQKVIDPLPRTVHRNGNSQHSFTACLKRNLEDVYDVDDSPCESISKSRKKLMDGNEPKAVFSQKLLTSKIEK</sequence>
<evidence type="ECO:0000313" key="2">
    <source>
        <dbReference type="Proteomes" id="UP000326396"/>
    </source>
</evidence>
<reference evidence="1 2" key="1">
    <citation type="submission" date="2019-05" db="EMBL/GenBank/DDBJ databases">
        <title>Mikania micrantha, genome provides insights into the molecular mechanism of rapid growth.</title>
        <authorList>
            <person name="Liu B."/>
        </authorList>
    </citation>
    <scope>NUCLEOTIDE SEQUENCE [LARGE SCALE GENOMIC DNA]</scope>
    <source>
        <strain evidence="1">NLD-2019</strain>
        <tissue evidence="1">Leaf</tissue>
    </source>
</reference>
<keyword evidence="2" id="KW-1185">Reference proteome</keyword>
<comment type="caution">
    <text evidence="1">The sequence shown here is derived from an EMBL/GenBank/DDBJ whole genome shotgun (WGS) entry which is preliminary data.</text>
</comment>
<gene>
    <name evidence="1" type="ORF">E3N88_26060</name>
</gene>
<dbReference type="Proteomes" id="UP000326396">
    <property type="component" value="Linkage Group LG3"/>
</dbReference>
<proteinExistence type="predicted"/>
<evidence type="ECO:0000313" key="1">
    <source>
        <dbReference type="EMBL" id="KAD4385891.1"/>
    </source>
</evidence>
<name>A0A5N6N996_9ASTR</name>
<accession>A0A5N6N996</accession>
<dbReference type="InterPro" id="IPR012340">
    <property type="entry name" value="NA-bd_OB-fold"/>
</dbReference>
<evidence type="ECO:0008006" key="3">
    <source>
        <dbReference type="Google" id="ProtNLM"/>
    </source>
</evidence>
<dbReference type="EMBL" id="SZYD01000013">
    <property type="protein sequence ID" value="KAD4385891.1"/>
    <property type="molecule type" value="Genomic_DNA"/>
</dbReference>
<dbReference type="OrthoDB" id="10663651at2759"/>
<organism evidence="1 2">
    <name type="scientific">Mikania micrantha</name>
    <name type="common">bitter vine</name>
    <dbReference type="NCBI Taxonomy" id="192012"/>
    <lineage>
        <taxon>Eukaryota</taxon>
        <taxon>Viridiplantae</taxon>
        <taxon>Streptophyta</taxon>
        <taxon>Embryophyta</taxon>
        <taxon>Tracheophyta</taxon>
        <taxon>Spermatophyta</taxon>
        <taxon>Magnoliopsida</taxon>
        <taxon>eudicotyledons</taxon>
        <taxon>Gunneridae</taxon>
        <taxon>Pentapetalae</taxon>
        <taxon>asterids</taxon>
        <taxon>campanulids</taxon>
        <taxon>Asterales</taxon>
        <taxon>Asteraceae</taxon>
        <taxon>Asteroideae</taxon>
        <taxon>Heliantheae alliance</taxon>
        <taxon>Eupatorieae</taxon>
        <taxon>Mikania</taxon>
    </lineage>
</organism>
<dbReference type="Gene3D" id="2.40.50.140">
    <property type="entry name" value="Nucleic acid-binding proteins"/>
    <property type="match status" value="1"/>
</dbReference>